<feature type="binding site" evidence="7">
    <location>
        <position position="162"/>
    </location>
    <ligand>
        <name>glyoxylate</name>
        <dbReference type="ChEBI" id="CHEBI:36655"/>
    </ligand>
</feature>
<dbReference type="AlphaFoldDB" id="A0A8J3VI90"/>
<evidence type="ECO:0000313" key="10">
    <source>
        <dbReference type="Proteomes" id="UP000612899"/>
    </source>
</evidence>
<dbReference type="Proteomes" id="UP000612899">
    <property type="component" value="Unassembled WGS sequence"/>
</dbReference>
<feature type="domain" description="FMN hydroxy acid dehydrogenase" evidence="8">
    <location>
        <begin position="1"/>
        <end position="352"/>
    </location>
</feature>
<keyword evidence="2 7" id="KW-0285">Flavoprotein</keyword>
<accession>A0A8J3VI90</accession>
<dbReference type="Gene3D" id="3.20.20.70">
    <property type="entry name" value="Aldolase class I"/>
    <property type="match status" value="1"/>
</dbReference>
<reference evidence="9" key="1">
    <citation type="submission" date="2021-01" db="EMBL/GenBank/DDBJ databases">
        <title>Whole genome shotgun sequence of Rhizocola hellebori NBRC 109834.</title>
        <authorList>
            <person name="Komaki H."/>
            <person name="Tamura T."/>
        </authorList>
    </citation>
    <scope>NUCLEOTIDE SEQUENCE</scope>
    <source>
        <strain evidence="9">NBRC 109834</strain>
    </source>
</reference>
<evidence type="ECO:0000313" key="9">
    <source>
        <dbReference type="EMBL" id="GIH06776.1"/>
    </source>
</evidence>
<feature type="binding site" evidence="7">
    <location>
        <position position="250"/>
    </location>
    <ligand>
        <name>glyoxylate</name>
        <dbReference type="ChEBI" id="CHEBI:36655"/>
    </ligand>
</feature>
<dbReference type="GO" id="GO:0010181">
    <property type="term" value="F:FMN binding"/>
    <property type="evidence" value="ECO:0007669"/>
    <property type="project" value="InterPro"/>
</dbReference>
<keyword evidence="10" id="KW-1185">Reference proteome</keyword>
<dbReference type="PANTHER" id="PTHR10578">
    <property type="entry name" value="S -2-HYDROXY-ACID OXIDASE-RELATED"/>
    <property type="match status" value="1"/>
</dbReference>
<evidence type="ECO:0000256" key="7">
    <source>
        <dbReference type="PIRSR" id="PIRSR000138-2"/>
    </source>
</evidence>
<sequence>MPHLSVDDYAIAARELVDSKVWDFVCGGGGAEITLAANRHIFDTAMIRPRILVDVSICDTSRLLLGDRWPSPIGIAPTAYHTLLHPEGELATAQGANGAPMVVSIFAGQPLEEIAKRATGPLWLQLYWLQRRDVMTSLAKRAHDAGFRALMLTVDAPRIGRRLRDMRNGFAIPPHIQAVNLDETVMAATHQPDGIAKHAALTFDQRVTWADLAWLKSLTDLPLVLKGVLTAEDAALAVEHGVDAIVVSNHGGRQLDGAVPAMRALPEVVAAVDGRCPVLVDGGIRHGRDVFVALASGASAVLIGRPVLWALAAGGASGVGELLSLLNAEFEHTMALAGRPRAEEITRSALYG</sequence>
<dbReference type="PIRSF" id="PIRSF000138">
    <property type="entry name" value="Al-hdrx_acd_dh"/>
    <property type="match status" value="1"/>
</dbReference>
<dbReference type="Pfam" id="PF01070">
    <property type="entry name" value="FMN_dh"/>
    <property type="match status" value="1"/>
</dbReference>
<organism evidence="9 10">
    <name type="scientific">Rhizocola hellebori</name>
    <dbReference type="NCBI Taxonomy" id="1392758"/>
    <lineage>
        <taxon>Bacteria</taxon>
        <taxon>Bacillati</taxon>
        <taxon>Actinomycetota</taxon>
        <taxon>Actinomycetes</taxon>
        <taxon>Micromonosporales</taxon>
        <taxon>Micromonosporaceae</taxon>
        <taxon>Rhizocola</taxon>
    </lineage>
</organism>
<feature type="binding site" evidence="7">
    <location>
        <position position="104"/>
    </location>
    <ligand>
        <name>FMN</name>
        <dbReference type="ChEBI" id="CHEBI:58210"/>
    </ligand>
</feature>
<protein>
    <submittedName>
        <fullName evidence="9">Alpha-hydroxy-acid oxidizing enzyme</fullName>
    </submittedName>
</protein>
<dbReference type="InterPro" id="IPR013785">
    <property type="entry name" value="Aldolase_TIM"/>
</dbReference>
<feature type="binding site" evidence="7">
    <location>
        <position position="125"/>
    </location>
    <ligand>
        <name>FMN</name>
        <dbReference type="ChEBI" id="CHEBI:58210"/>
    </ligand>
</feature>
<name>A0A8J3VI90_9ACTN</name>
<comment type="caution">
    <text evidence="9">The sequence shown here is derived from an EMBL/GenBank/DDBJ whole genome shotgun (WGS) entry which is preliminary data.</text>
</comment>
<evidence type="ECO:0000256" key="3">
    <source>
        <dbReference type="ARBA" id="ARBA00022643"/>
    </source>
</evidence>
<dbReference type="PROSITE" id="PS51349">
    <property type="entry name" value="FMN_HYDROXY_ACID_DH_2"/>
    <property type="match status" value="1"/>
</dbReference>
<feature type="binding site" evidence="7">
    <location>
        <begin position="77"/>
        <end position="79"/>
    </location>
    <ligand>
        <name>FMN</name>
        <dbReference type="ChEBI" id="CHEBI:58210"/>
    </ligand>
</feature>
<dbReference type="InterPro" id="IPR037396">
    <property type="entry name" value="FMN_HAD"/>
</dbReference>
<feature type="binding site" evidence="7">
    <location>
        <position position="253"/>
    </location>
    <ligand>
        <name>glyoxylate</name>
        <dbReference type="ChEBI" id="CHEBI:36655"/>
    </ligand>
</feature>
<evidence type="ECO:0000256" key="4">
    <source>
        <dbReference type="ARBA" id="ARBA00023002"/>
    </source>
</evidence>
<feature type="binding site" evidence="7">
    <location>
        <begin position="304"/>
        <end position="305"/>
    </location>
    <ligand>
        <name>FMN</name>
        <dbReference type="ChEBI" id="CHEBI:58210"/>
    </ligand>
</feature>
<dbReference type="FunFam" id="3.20.20.70:FF:000029">
    <property type="entry name" value="L-lactate dehydrogenase"/>
    <property type="match status" value="1"/>
</dbReference>
<feature type="binding site" evidence="7">
    <location>
        <begin position="281"/>
        <end position="285"/>
    </location>
    <ligand>
        <name>FMN</name>
        <dbReference type="ChEBI" id="CHEBI:58210"/>
    </ligand>
</feature>
<feature type="active site" description="Proton acceptor" evidence="6">
    <location>
        <position position="250"/>
    </location>
</feature>
<evidence type="ECO:0000256" key="2">
    <source>
        <dbReference type="ARBA" id="ARBA00022630"/>
    </source>
</evidence>
<dbReference type="GO" id="GO:0016614">
    <property type="term" value="F:oxidoreductase activity, acting on CH-OH group of donors"/>
    <property type="evidence" value="ECO:0007669"/>
    <property type="project" value="UniProtKB-ARBA"/>
</dbReference>
<evidence type="ECO:0000259" key="8">
    <source>
        <dbReference type="PROSITE" id="PS51349"/>
    </source>
</evidence>
<feature type="binding site" evidence="7">
    <location>
        <position position="248"/>
    </location>
    <ligand>
        <name>FMN</name>
        <dbReference type="ChEBI" id="CHEBI:58210"/>
    </ligand>
</feature>
<comment type="cofactor">
    <cofactor evidence="1">
        <name>FMN</name>
        <dbReference type="ChEBI" id="CHEBI:58210"/>
    </cofactor>
</comment>
<dbReference type="PANTHER" id="PTHR10578:SF107">
    <property type="entry name" value="2-HYDROXYACID OXIDASE 1"/>
    <property type="match status" value="1"/>
</dbReference>
<evidence type="ECO:0000256" key="5">
    <source>
        <dbReference type="ARBA" id="ARBA00024042"/>
    </source>
</evidence>
<evidence type="ECO:0000256" key="1">
    <source>
        <dbReference type="ARBA" id="ARBA00001917"/>
    </source>
</evidence>
<feature type="binding site" evidence="7">
    <location>
        <position position="153"/>
    </location>
    <ligand>
        <name>FMN</name>
        <dbReference type="ChEBI" id="CHEBI:58210"/>
    </ligand>
</feature>
<dbReference type="CDD" id="cd02809">
    <property type="entry name" value="alpha_hydroxyacid_oxid_FMN"/>
    <property type="match status" value="1"/>
</dbReference>
<dbReference type="RefSeq" id="WP_203910586.1">
    <property type="nucleotide sequence ID" value="NZ_BONY01000030.1"/>
</dbReference>
<gene>
    <name evidence="9" type="ORF">Rhe02_48430</name>
</gene>
<dbReference type="InterPro" id="IPR008259">
    <property type="entry name" value="FMN_hydac_DH_AS"/>
</dbReference>
<proteinExistence type="inferred from homology"/>
<feature type="binding site" evidence="7">
    <location>
        <position position="226"/>
    </location>
    <ligand>
        <name>FMN</name>
        <dbReference type="ChEBI" id="CHEBI:58210"/>
    </ligand>
</feature>
<evidence type="ECO:0000256" key="6">
    <source>
        <dbReference type="PIRSR" id="PIRSR000138-1"/>
    </source>
</evidence>
<keyword evidence="4" id="KW-0560">Oxidoreductase</keyword>
<dbReference type="EMBL" id="BONY01000030">
    <property type="protein sequence ID" value="GIH06776.1"/>
    <property type="molecule type" value="Genomic_DNA"/>
</dbReference>
<dbReference type="SUPFAM" id="SSF51395">
    <property type="entry name" value="FMN-linked oxidoreductases"/>
    <property type="match status" value="1"/>
</dbReference>
<dbReference type="InterPro" id="IPR000262">
    <property type="entry name" value="FMN-dep_DH"/>
</dbReference>
<dbReference type="InterPro" id="IPR012133">
    <property type="entry name" value="Alpha-hydoxy_acid_DH_FMN"/>
</dbReference>
<comment type="similarity">
    <text evidence="5">Belongs to the FMN-dependent alpha-hydroxy acid dehydrogenase family.</text>
</comment>
<keyword evidence="3 7" id="KW-0288">FMN</keyword>
<feature type="binding site" evidence="7">
    <location>
        <position position="127"/>
    </location>
    <ligand>
        <name>glyoxylate</name>
        <dbReference type="ChEBI" id="CHEBI:36655"/>
    </ligand>
</feature>
<dbReference type="PROSITE" id="PS00557">
    <property type="entry name" value="FMN_HYDROXY_ACID_DH_1"/>
    <property type="match status" value="1"/>
</dbReference>